<organism evidence="6 7">
    <name type="scientific">Aurantiacibacter marinus</name>
    <dbReference type="NCBI Taxonomy" id="874156"/>
    <lineage>
        <taxon>Bacteria</taxon>
        <taxon>Pseudomonadati</taxon>
        <taxon>Pseudomonadota</taxon>
        <taxon>Alphaproteobacteria</taxon>
        <taxon>Sphingomonadales</taxon>
        <taxon>Erythrobacteraceae</taxon>
        <taxon>Aurantiacibacter</taxon>
    </lineage>
</organism>
<dbReference type="OrthoDB" id="9793753at2"/>
<evidence type="ECO:0000256" key="4">
    <source>
        <dbReference type="ARBA" id="ARBA00023186"/>
    </source>
</evidence>
<dbReference type="STRING" id="874156.GCA_001021555_00297"/>
<dbReference type="SUPFAM" id="SSF118352">
    <property type="entry name" value="HSP33 redox switch-like"/>
    <property type="match status" value="1"/>
</dbReference>
<gene>
    <name evidence="6" type="ORF">AAV99_04895</name>
</gene>
<name>A0A0H0XSF3_9SPHN</name>
<comment type="caution">
    <text evidence="6">The sequence shown here is derived from an EMBL/GenBank/DDBJ whole genome shotgun (WGS) entry which is preliminary data.</text>
</comment>
<keyword evidence="5" id="KW-0676">Redox-active center</keyword>
<dbReference type="AlphaFoldDB" id="A0A0H0XSF3"/>
<dbReference type="InterPro" id="IPR016154">
    <property type="entry name" value="Heat_shock_Hsp33_C"/>
</dbReference>
<dbReference type="Proteomes" id="UP000053455">
    <property type="component" value="Unassembled WGS sequence"/>
</dbReference>
<keyword evidence="1" id="KW-0963">Cytoplasm</keyword>
<dbReference type="InterPro" id="IPR000397">
    <property type="entry name" value="Heat_shock_Hsp33"/>
</dbReference>
<dbReference type="RefSeq" id="WP_047092716.1">
    <property type="nucleotide sequence ID" value="NZ_LBHU01000001.1"/>
</dbReference>
<dbReference type="Pfam" id="PF01430">
    <property type="entry name" value="HSP33"/>
    <property type="match status" value="1"/>
</dbReference>
<dbReference type="InterPro" id="IPR023212">
    <property type="entry name" value="Hsp33_helix_hairpin_bin_dom_sf"/>
</dbReference>
<evidence type="ECO:0000256" key="5">
    <source>
        <dbReference type="ARBA" id="ARBA00023284"/>
    </source>
</evidence>
<dbReference type="GO" id="GO:0051082">
    <property type="term" value="F:unfolded protein binding"/>
    <property type="evidence" value="ECO:0007669"/>
    <property type="project" value="InterPro"/>
</dbReference>
<keyword evidence="2" id="KW-0862">Zinc</keyword>
<dbReference type="GO" id="GO:0042026">
    <property type="term" value="P:protein refolding"/>
    <property type="evidence" value="ECO:0007669"/>
    <property type="project" value="TreeGrafter"/>
</dbReference>
<evidence type="ECO:0000256" key="2">
    <source>
        <dbReference type="ARBA" id="ARBA00022833"/>
    </source>
</evidence>
<keyword evidence="4" id="KW-0143">Chaperone</keyword>
<sequence length="298" mass="32876">MSTTLSQTFTDQLLSFTIPERDCRGRVVRLGPVLEEILGAHDYPTALTHCLSEALVLTVLMGGLLKEEGDQLTLQAQSEGGLANLLVCDYRNGELRGYVEHDAESDNAHGASASLATLFGKGHLAITFDIASTGKRYQGIVPLEGESLSAAVESYFAQSEQVPTRIRTAIRAGPDAVLASGLLVQHLPDGEEGRERLHAQLDHPEWEHVSIMADSLRHEELADRNLSLEDLVWRLYHEEREVRVSPGAKIGKGCRCTVEHFEEVLARFPKADRRDMENGDGIIVVDCAFCSKQFEIQD</sequence>
<reference evidence="6 7" key="1">
    <citation type="submission" date="2015-04" db="EMBL/GenBank/DDBJ databases">
        <title>The draft genome sequence of Erythrobacter marinus HWDM-33.</title>
        <authorList>
            <person name="Zhuang L."/>
            <person name="Liu Y."/>
            <person name="Shao Z."/>
        </authorList>
    </citation>
    <scope>NUCLEOTIDE SEQUENCE [LARGE SCALE GENOMIC DNA]</scope>
    <source>
        <strain evidence="6 7">HWDM-33</strain>
    </source>
</reference>
<dbReference type="InterPro" id="IPR016153">
    <property type="entry name" value="Heat_shock_Hsp33_N"/>
</dbReference>
<evidence type="ECO:0000313" key="6">
    <source>
        <dbReference type="EMBL" id="KLI64847.1"/>
    </source>
</evidence>
<evidence type="ECO:0000256" key="1">
    <source>
        <dbReference type="ARBA" id="ARBA00022490"/>
    </source>
</evidence>
<keyword evidence="3" id="KW-1015">Disulfide bond</keyword>
<dbReference type="GO" id="GO:0044183">
    <property type="term" value="F:protein folding chaperone"/>
    <property type="evidence" value="ECO:0007669"/>
    <property type="project" value="TreeGrafter"/>
</dbReference>
<evidence type="ECO:0000256" key="3">
    <source>
        <dbReference type="ARBA" id="ARBA00023157"/>
    </source>
</evidence>
<dbReference type="Gene3D" id="1.10.287.480">
    <property type="entry name" value="helix hairpin bin"/>
    <property type="match status" value="1"/>
</dbReference>
<evidence type="ECO:0000313" key="7">
    <source>
        <dbReference type="Proteomes" id="UP000053455"/>
    </source>
</evidence>
<accession>A0A0H0XSF3</accession>
<dbReference type="Gene3D" id="3.90.1280.10">
    <property type="entry name" value="HSP33 redox switch-like"/>
    <property type="match status" value="1"/>
</dbReference>
<dbReference type="Gene3D" id="3.55.30.10">
    <property type="entry name" value="Hsp33 domain"/>
    <property type="match status" value="1"/>
</dbReference>
<dbReference type="PANTHER" id="PTHR30111">
    <property type="entry name" value="33 KDA CHAPERONIN"/>
    <property type="match status" value="1"/>
</dbReference>
<dbReference type="PATRIC" id="fig|874156.12.peg.1015"/>
<keyword evidence="7" id="KW-1185">Reference proteome</keyword>
<dbReference type="SUPFAM" id="SSF64397">
    <property type="entry name" value="Hsp33 domain"/>
    <property type="match status" value="1"/>
</dbReference>
<dbReference type="GO" id="GO:0005737">
    <property type="term" value="C:cytoplasm"/>
    <property type="evidence" value="ECO:0007669"/>
    <property type="project" value="InterPro"/>
</dbReference>
<dbReference type="EMBL" id="LBHU01000001">
    <property type="protein sequence ID" value="KLI64847.1"/>
    <property type="molecule type" value="Genomic_DNA"/>
</dbReference>
<dbReference type="PANTHER" id="PTHR30111:SF1">
    <property type="entry name" value="33 KDA CHAPERONIN"/>
    <property type="match status" value="1"/>
</dbReference>
<dbReference type="CDD" id="cd00498">
    <property type="entry name" value="Hsp33"/>
    <property type="match status" value="1"/>
</dbReference>
<dbReference type="PIRSF" id="PIRSF005261">
    <property type="entry name" value="Heat_shock_Hsp33"/>
    <property type="match status" value="1"/>
</dbReference>
<protein>
    <submittedName>
        <fullName evidence="6">Molecular chaperone Hsp33</fullName>
    </submittedName>
</protein>
<proteinExistence type="predicted"/>